<evidence type="ECO:0000313" key="2">
    <source>
        <dbReference type="Proteomes" id="UP000724657"/>
    </source>
</evidence>
<dbReference type="AlphaFoldDB" id="A0A9E2KZB3"/>
<organism evidence="1 2">
    <name type="scientific">Candidatus Fusobacterium pullicola</name>
    <dbReference type="NCBI Taxonomy" id="2838601"/>
    <lineage>
        <taxon>Bacteria</taxon>
        <taxon>Fusobacteriati</taxon>
        <taxon>Fusobacteriota</taxon>
        <taxon>Fusobacteriia</taxon>
        <taxon>Fusobacteriales</taxon>
        <taxon>Fusobacteriaceae</taxon>
        <taxon>Fusobacterium</taxon>
    </lineage>
</organism>
<protein>
    <submittedName>
        <fullName evidence="1">Uncharacterized protein</fullName>
    </submittedName>
</protein>
<accession>A0A9E2KZB3</accession>
<gene>
    <name evidence="1" type="ORF">IAA47_09740</name>
</gene>
<reference evidence="1" key="2">
    <citation type="submission" date="2021-04" db="EMBL/GenBank/DDBJ databases">
        <authorList>
            <person name="Gilroy R."/>
        </authorList>
    </citation>
    <scope>NUCLEOTIDE SEQUENCE</scope>
    <source>
        <strain evidence="1">A6-441</strain>
    </source>
</reference>
<sequence length="62" mass="7289">MKDIVHKKFKLSSSGSGSKSWRLNIPSKYVDDMKLKDGDTIIITYDWEKKSLEVKRLEEEKE</sequence>
<dbReference type="EMBL" id="JAHLFN010000086">
    <property type="protein sequence ID" value="MBU3843242.1"/>
    <property type="molecule type" value="Genomic_DNA"/>
</dbReference>
<comment type="caution">
    <text evidence="1">The sequence shown here is derived from an EMBL/GenBank/DDBJ whole genome shotgun (WGS) entry which is preliminary data.</text>
</comment>
<name>A0A9E2KZB3_9FUSO</name>
<evidence type="ECO:0000313" key="1">
    <source>
        <dbReference type="EMBL" id="MBU3843242.1"/>
    </source>
</evidence>
<proteinExistence type="predicted"/>
<reference evidence="1" key="1">
    <citation type="journal article" date="2021" name="PeerJ">
        <title>Extensive microbial diversity within the chicken gut microbiome revealed by metagenomics and culture.</title>
        <authorList>
            <person name="Gilroy R."/>
            <person name="Ravi A."/>
            <person name="Getino M."/>
            <person name="Pursley I."/>
            <person name="Horton D.L."/>
            <person name="Alikhan N.F."/>
            <person name="Baker D."/>
            <person name="Gharbi K."/>
            <person name="Hall N."/>
            <person name="Watson M."/>
            <person name="Adriaenssens E.M."/>
            <person name="Foster-Nyarko E."/>
            <person name="Jarju S."/>
            <person name="Secka A."/>
            <person name="Antonio M."/>
            <person name="Oren A."/>
            <person name="Chaudhuri R.R."/>
            <person name="La Ragione R."/>
            <person name="Hildebrand F."/>
            <person name="Pallen M.J."/>
        </authorList>
    </citation>
    <scope>NUCLEOTIDE SEQUENCE</scope>
    <source>
        <strain evidence="1">A6-441</strain>
    </source>
</reference>
<dbReference type="Proteomes" id="UP000724657">
    <property type="component" value="Unassembled WGS sequence"/>
</dbReference>